<evidence type="ECO:0000256" key="4">
    <source>
        <dbReference type="ARBA" id="ARBA00022692"/>
    </source>
</evidence>
<evidence type="ECO:0000259" key="8">
    <source>
        <dbReference type="PROSITE" id="PS50928"/>
    </source>
</evidence>
<dbReference type="GO" id="GO:0005886">
    <property type="term" value="C:plasma membrane"/>
    <property type="evidence" value="ECO:0007669"/>
    <property type="project" value="UniProtKB-SubCell"/>
</dbReference>
<dbReference type="Pfam" id="PF00528">
    <property type="entry name" value="BPD_transp_1"/>
    <property type="match status" value="1"/>
</dbReference>
<accession>E3IYG4</accession>
<feature type="transmembrane region" description="Helical" evidence="7">
    <location>
        <begin position="88"/>
        <end position="107"/>
    </location>
</feature>
<feature type="transmembrane region" description="Helical" evidence="7">
    <location>
        <begin position="114"/>
        <end position="135"/>
    </location>
</feature>
<evidence type="ECO:0000256" key="5">
    <source>
        <dbReference type="ARBA" id="ARBA00022989"/>
    </source>
</evidence>
<feature type="transmembrane region" description="Helical" evidence="7">
    <location>
        <begin position="147"/>
        <end position="167"/>
    </location>
</feature>
<feature type="transmembrane region" description="Helical" evidence="7">
    <location>
        <begin position="197"/>
        <end position="218"/>
    </location>
</feature>
<dbReference type="EMBL" id="CP002299">
    <property type="protein sequence ID" value="ADP83909.1"/>
    <property type="molecule type" value="Genomic_DNA"/>
</dbReference>
<keyword evidence="4 7" id="KW-0812">Transmembrane</keyword>
<evidence type="ECO:0000256" key="3">
    <source>
        <dbReference type="ARBA" id="ARBA00022475"/>
    </source>
</evidence>
<dbReference type="OrthoDB" id="3574452at2"/>
<dbReference type="RefSeq" id="WP_013427027.1">
    <property type="nucleotide sequence ID" value="NC_014666.1"/>
</dbReference>
<evidence type="ECO:0000256" key="7">
    <source>
        <dbReference type="RuleBase" id="RU363032"/>
    </source>
</evidence>
<feature type="transmembrane region" description="Helical" evidence="7">
    <location>
        <begin position="29"/>
        <end position="49"/>
    </location>
</feature>
<dbReference type="Proteomes" id="UP000002484">
    <property type="component" value="Chromosome"/>
</dbReference>
<sequence length="282" mass="29859">MSPAPDGAGPAAGRDRDATRLARWTRARLAVVLPPVVVGVVGLAAWEGYVRANHIQPYLLPAPSEIWTQFRHSFRVIVQTSRATGANAVVGLAVGLVAGLLAAVVAARSKIADGLLGPLAAAMNAVPIIALAPLFNTMFSTTSAVPRRLVVAIVVFFPVFVNTVRGLRQVPDVQRELMRSLAVGPWRFARTVQLPGAVPYIFTGFRLASSLAVIAAVVSEYFGGRQNGLGSRITSAASNTAYPRAWAFVAAACVLGLVVYLVAGLLEWLATPWRRGGRSLTL</sequence>
<keyword evidence="2 7" id="KW-0813">Transport</keyword>
<dbReference type="GO" id="GO:0055085">
    <property type="term" value="P:transmembrane transport"/>
    <property type="evidence" value="ECO:0007669"/>
    <property type="project" value="InterPro"/>
</dbReference>
<dbReference type="KEGG" id="fri:FraEuI1c_5925"/>
<dbReference type="PROSITE" id="PS50928">
    <property type="entry name" value="ABC_TM1"/>
    <property type="match status" value="1"/>
</dbReference>
<gene>
    <name evidence="9" type="ordered locus">FraEuI1c_5925</name>
</gene>
<name>E3IYG4_PSEI1</name>
<keyword evidence="5 7" id="KW-1133">Transmembrane helix</keyword>
<dbReference type="eggNOG" id="COG0600">
    <property type="taxonomic scope" value="Bacteria"/>
</dbReference>
<evidence type="ECO:0000313" key="10">
    <source>
        <dbReference type="Proteomes" id="UP000002484"/>
    </source>
</evidence>
<dbReference type="CDD" id="cd06261">
    <property type="entry name" value="TM_PBP2"/>
    <property type="match status" value="1"/>
</dbReference>
<feature type="transmembrane region" description="Helical" evidence="7">
    <location>
        <begin position="245"/>
        <end position="270"/>
    </location>
</feature>
<keyword evidence="3" id="KW-1003">Cell membrane</keyword>
<evidence type="ECO:0000256" key="1">
    <source>
        <dbReference type="ARBA" id="ARBA00004651"/>
    </source>
</evidence>
<dbReference type="HOGENOM" id="CLU_046113_2_0_11"/>
<dbReference type="InParanoid" id="E3IYG4"/>
<dbReference type="Gene3D" id="1.10.3720.10">
    <property type="entry name" value="MetI-like"/>
    <property type="match status" value="1"/>
</dbReference>
<dbReference type="PANTHER" id="PTHR30151:SF0">
    <property type="entry name" value="ABC TRANSPORTER PERMEASE PROTEIN MJ0413-RELATED"/>
    <property type="match status" value="1"/>
</dbReference>
<dbReference type="InterPro" id="IPR000515">
    <property type="entry name" value="MetI-like"/>
</dbReference>
<evidence type="ECO:0000256" key="2">
    <source>
        <dbReference type="ARBA" id="ARBA00022448"/>
    </source>
</evidence>
<keyword evidence="6 7" id="KW-0472">Membrane</keyword>
<reference evidence="9 10" key="1">
    <citation type="submission" date="2010-10" db="EMBL/GenBank/DDBJ databases">
        <title>Complete sequence of Frankia sp. EuI1c.</title>
        <authorList>
            <consortium name="US DOE Joint Genome Institute"/>
            <person name="Lucas S."/>
            <person name="Copeland A."/>
            <person name="Lapidus A."/>
            <person name="Cheng J.-F."/>
            <person name="Bruce D."/>
            <person name="Goodwin L."/>
            <person name="Pitluck S."/>
            <person name="Chertkov O."/>
            <person name="Detter J.C."/>
            <person name="Han C."/>
            <person name="Tapia R."/>
            <person name="Land M."/>
            <person name="Hauser L."/>
            <person name="Jeffries C."/>
            <person name="Kyrpides N."/>
            <person name="Ivanova N."/>
            <person name="Mikhailova N."/>
            <person name="Beauchemin N."/>
            <person name="Sen A."/>
            <person name="Sur S.A."/>
            <person name="Gtari M."/>
            <person name="Wall L."/>
            <person name="Tisa L."/>
            <person name="Woyke T."/>
        </authorList>
    </citation>
    <scope>NUCLEOTIDE SEQUENCE [LARGE SCALE GENOMIC DNA]</scope>
    <source>
        <strain evidence="10">DSM 45817 / CECT 9037 / EuI1c</strain>
    </source>
</reference>
<dbReference type="STRING" id="298654.FraEuI1c_5925"/>
<dbReference type="PANTHER" id="PTHR30151">
    <property type="entry name" value="ALKANE SULFONATE ABC TRANSPORTER-RELATED, MEMBRANE SUBUNIT"/>
    <property type="match status" value="1"/>
</dbReference>
<protein>
    <submittedName>
        <fullName evidence="9">Binding-protein-dependent transport systems inner membrane component</fullName>
    </submittedName>
</protein>
<comment type="subcellular location">
    <subcellularLocation>
        <location evidence="1 7">Cell membrane</location>
        <topology evidence="1 7">Multi-pass membrane protein</topology>
    </subcellularLocation>
</comment>
<proteinExistence type="inferred from homology"/>
<feature type="domain" description="ABC transmembrane type-1" evidence="8">
    <location>
        <begin position="77"/>
        <end position="267"/>
    </location>
</feature>
<dbReference type="SUPFAM" id="SSF161098">
    <property type="entry name" value="MetI-like"/>
    <property type="match status" value="1"/>
</dbReference>
<dbReference type="AlphaFoldDB" id="E3IYG4"/>
<evidence type="ECO:0000313" key="9">
    <source>
        <dbReference type="EMBL" id="ADP83909.1"/>
    </source>
</evidence>
<evidence type="ECO:0000256" key="6">
    <source>
        <dbReference type="ARBA" id="ARBA00023136"/>
    </source>
</evidence>
<organism evidence="9 10">
    <name type="scientific">Pseudofrankia inefficax (strain DSM 45817 / CECT 9037 / DDB 130130 / EuI1c)</name>
    <name type="common">Frankia inefficax</name>
    <dbReference type="NCBI Taxonomy" id="298654"/>
    <lineage>
        <taxon>Bacteria</taxon>
        <taxon>Bacillati</taxon>
        <taxon>Actinomycetota</taxon>
        <taxon>Actinomycetes</taxon>
        <taxon>Frankiales</taxon>
        <taxon>Frankiaceae</taxon>
        <taxon>Pseudofrankia</taxon>
    </lineage>
</organism>
<dbReference type="InterPro" id="IPR035906">
    <property type="entry name" value="MetI-like_sf"/>
</dbReference>
<keyword evidence="10" id="KW-1185">Reference proteome</keyword>
<comment type="similarity">
    <text evidence="7">Belongs to the binding-protein-dependent transport system permease family.</text>
</comment>